<feature type="transmembrane region" description="Helical" evidence="1">
    <location>
        <begin position="6"/>
        <end position="24"/>
    </location>
</feature>
<dbReference type="InterPro" id="IPR009044">
    <property type="entry name" value="ssDNA-bd_transcriptional_reg"/>
</dbReference>
<keyword evidence="1" id="KW-0812">Transmembrane</keyword>
<protein>
    <recommendedName>
        <fullName evidence="2">Transcriptional coactivator p15 (PC4) C-terminal domain-containing protein</fullName>
    </recommendedName>
</protein>
<dbReference type="Gene3D" id="2.30.31.10">
    <property type="entry name" value="Transcriptional Coactivator Pc4, Chain A"/>
    <property type="match status" value="1"/>
</dbReference>
<dbReference type="SUPFAM" id="SSF54447">
    <property type="entry name" value="ssDNA-binding transcriptional regulator domain"/>
    <property type="match status" value="1"/>
</dbReference>
<reference evidence="3" key="2">
    <citation type="journal article" date="2015" name="Data Brief">
        <title>Shoot transcriptome of the giant reed, Arundo donax.</title>
        <authorList>
            <person name="Barrero R.A."/>
            <person name="Guerrero F.D."/>
            <person name="Moolhuijzen P."/>
            <person name="Goolsby J.A."/>
            <person name="Tidwell J."/>
            <person name="Bellgard S.E."/>
            <person name="Bellgard M.I."/>
        </authorList>
    </citation>
    <scope>NUCLEOTIDE SEQUENCE</scope>
    <source>
        <tissue evidence="3">Shoot tissue taken approximately 20 cm above the soil surface</tissue>
    </source>
</reference>
<evidence type="ECO:0000259" key="2">
    <source>
        <dbReference type="Pfam" id="PF02229"/>
    </source>
</evidence>
<evidence type="ECO:0000313" key="3">
    <source>
        <dbReference type="EMBL" id="JAE16757.1"/>
    </source>
</evidence>
<evidence type="ECO:0000256" key="1">
    <source>
        <dbReference type="SAM" id="Phobius"/>
    </source>
</evidence>
<dbReference type="AlphaFoldDB" id="A0A0A9FWW7"/>
<reference evidence="3" key="1">
    <citation type="submission" date="2014-09" db="EMBL/GenBank/DDBJ databases">
        <authorList>
            <person name="Magalhaes I.L.F."/>
            <person name="Oliveira U."/>
            <person name="Santos F.R."/>
            <person name="Vidigal T.H.D.A."/>
            <person name="Brescovit A.D."/>
            <person name="Santos A.J."/>
        </authorList>
    </citation>
    <scope>NUCLEOTIDE SEQUENCE</scope>
    <source>
        <tissue evidence="3">Shoot tissue taken approximately 20 cm above the soil surface</tissue>
    </source>
</reference>
<sequence>MMLNIFLLAFMVGYIHLNLHFLIFEMISSSTSPPALPSSCRRRVAVRSWNSKVFVDIHEFYVKDGKSLPSRKGTRLVLLVAI</sequence>
<dbReference type="EMBL" id="GBRH01181139">
    <property type="protein sequence ID" value="JAE16757.1"/>
    <property type="molecule type" value="Transcribed_RNA"/>
</dbReference>
<dbReference type="Pfam" id="PF02229">
    <property type="entry name" value="PC4"/>
    <property type="match status" value="1"/>
</dbReference>
<keyword evidence="1" id="KW-1133">Transmembrane helix</keyword>
<name>A0A0A9FWW7_ARUDO</name>
<feature type="domain" description="Transcriptional coactivator p15 (PC4) C-terminal" evidence="2">
    <location>
        <begin position="39"/>
        <end position="76"/>
    </location>
</feature>
<keyword evidence="1" id="KW-0472">Membrane</keyword>
<dbReference type="InterPro" id="IPR003173">
    <property type="entry name" value="PC4_C"/>
</dbReference>
<dbReference type="GO" id="GO:0006355">
    <property type="term" value="P:regulation of DNA-templated transcription"/>
    <property type="evidence" value="ECO:0007669"/>
    <property type="project" value="InterPro"/>
</dbReference>
<proteinExistence type="predicted"/>
<organism evidence="3">
    <name type="scientific">Arundo donax</name>
    <name type="common">Giant reed</name>
    <name type="synonym">Donax arundinaceus</name>
    <dbReference type="NCBI Taxonomy" id="35708"/>
    <lineage>
        <taxon>Eukaryota</taxon>
        <taxon>Viridiplantae</taxon>
        <taxon>Streptophyta</taxon>
        <taxon>Embryophyta</taxon>
        <taxon>Tracheophyta</taxon>
        <taxon>Spermatophyta</taxon>
        <taxon>Magnoliopsida</taxon>
        <taxon>Liliopsida</taxon>
        <taxon>Poales</taxon>
        <taxon>Poaceae</taxon>
        <taxon>PACMAD clade</taxon>
        <taxon>Arundinoideae</taxon>
        <taxon>Arundineae</taxon>
        <taxon>Arundo</taxon>
    </lineage>
</organism>
<accession>A0A0A9FWW7</accession>
<dbReference type="GO" id="GO:0003677">
    <property type="term" value="F:DNA binding"/>
    <property type="evidence" value="ECO:0007669"/>
    <property type="project" value="InterPro"/>
</dbReference>